<dbReference type="SUPFAM" id="SSF55729">
    <property type="entry name" value="Acyl-CoA N-acyltransferases (Nat)"/>
    <property type="match status" value="1"/>
</dbReference>
<evidence type="ECO:0000259" key="1">
    <source>
        <dbReference type="PROSITE" id="PS51186"/>
    </source>
</evidence>
<evidence type="ECO:0000313" key="3">
    <source>
        <dbReference type="Proteomes" id="UP000267049"/>
    </source>
</evidence>
<dbReference type="RefSeq" id="WP_123087349.1">
    <property type="nucleotide sequence ID" value="NZ_RIBS01000003.1"/>
</dbReference>
<keyword evidence="3" id="KW-1185">Reference proteome</keyword>
<dbReference type="Gene3D" id="3.40.630.30">
    <property type="match status" value="1"/>
</dbReference>
<accession>A0A3M8SY34</accession>
<dbReference type="PANTHER" id="PTHR43451">
    <property type="entry name" value="ACETYLTRANSFERASE (GNAT) FAMILY PROTEIN"/>
    <property type="match status" value="1"/>
</dbReference>
<feature type="domain" description="N-acetyltransferase" evidence="1">
    <location>
        <begin position="3"/>
        <end position="150"/>
    </location>
</feature>
<organism evidence="2 3">
    <name type="scientific">Montanilutibacter psychrotolerans</name>
    <dbReference type="NCBI Taxonomy" id="1327343"/>
    <lineage>
        <taxon>Bacteria</taxon>
        <taxon>Pseudomonadati</taxon>
        <taxon>Pseudomonadota</taxon>
        <taxon>Gammaproteobacteria</taxon>
        <taxon>Lysobacterales</taxon>
        <taxon>Lysobacteraceae</taxon>
        <taxon>Montanilutibacter</taxon>
    </lineage>
</organism>
<dbReference type="InterPro" id="IPR016181">
    <property type="entry name" value="Acyl_CoA_acyltransferase"/>
</dbReference>
<name>A0A3M8SY34_9GAMM</name>
<protein>
    <submittedName>
        <fullName evidence="2">GNAT family N-acetyltransferase</fullName>
    </submittedName>
</protein>
<dbReference type="EMBL" id="RIBS01000003">
    <property type="protein sequence ID" value="RNF84164.1"/>
    <property type="molecule type" value="Genomic_DNA"/>
</dbReference>
<evidence type="ECO:0000313" key="2">
    <source>
        <dbReference type="EMBL" id="RNF84164.1"/>
    </source>
</evidence>
<dbReference type="AlphaFoldDB" id="A0A3M8SY34"/>
<dbReference type="OrthoDB" id="9789605at2"/>
<keyword evidence="2" id="KW-0808">Transferase</keyword>
<gene>
    <name evidence="2" type="ORF">EER27_07095</name>
</gene>
<dbReference type="InterPro" id="IPR000182">
    <property type="entry name" value="GNAT_dom"/>
</dbReference>
<dbReference type="Proteomes" id="UP000267049">
    <property type="component" value="Unassembled WGS sequence"/>
</dbReference>
<proteinExistence type="predicted"/>
<dbReference type="PROSITE" id="PS51186">
    <property type="entry name" value="GNAT"/>
    <property type="match status" value="1"/>
</dbReference>
<dbReference type="PANTHER" id="PTHR43451:SF1">
    <property type="entry name" value="ACETYLTRANSFERASE"/>
    <property type="match status" value="1"/>
</dbReference>
<dbReference type="CDD" id="cd04301">
    <property type="entry name" value="NAT_SF"/>
    <property type="match status" value="1"/>
</dbReference>
<dbReference type="GO" id="GO:0016747">
    <property type="term" value="F:acyltransferase activity, transferring groups other than amino-acyl groups"/>
    <property type="evidence" value="ECO:0007669"/>
    <property type="project" value="InterPro"/>
</dbReference>
<sequence length="164" mass="17551">MDFIIRQAVETDAHAISGLVTGWAHHYLEDPDLPEASSFLASLTPASTAERIATGEFKYYVALDDLGVCGVIAIRDTSHLYHLFVRGDAHGRGIARALWEHAKALSGSTRFIVNSSLPAVPVYERFGFVAKDTPQSARGLTFVPMAYDEAADSACAPTALGGLA</sequence>
<comment type="caution">
    <text evidence="2">The sequence shown here is derived from an EMBL/GenBank/DDBJ whole genome shotgun (WGS) entry which is preliminary data.</text>
</comment>
<dbReference type="InterPro" id="IPR052564">
    <property type="entry name" value="N-acetyltrans/Recomb-assoc"/>
</dbReference>
<dbReference type="Pfam" id="PF13673">
    <property type="entry name" value="Acetyltransf_10"/>
    <property type="match status" value="1"/>
</dbReference>
<reference evidence="2 3" key="1">
    <citation type="submission" date="2018-11" db="EMBL/GenBank/DDBJ databases">
        <title>Lysobacter cryohumiis sp. nov., isolated from soil in the Tianshan Mountains, Xinjiang, China.</title>
        <authorList>
            <person name="Luo Y."/>
            <person name="Sheng H."/>
        </authorList>
    </citation>
    <scope>NUCLEOTIDE SEQUENCE [LARGE SCALE GENOMIC DNA]</scope>
    <source>
        <strain evidence="2 3">ZS60</strain>
    </source>
</reference>